<feature type="transmembrane region" description="Helical" evidence="2">
    <location>
        <begin position="266"/>
        <end position="287"/>
    </location>
</feature>
<evidence type="ECO:0000256" key="1">
    <source>
        <dbReference type="SAM" id="MobiDB-lite"/>
    </source>
</evidence>
<comment type="caution">
    <text evidence="3">The sequence shown here is derived from an EMBL/GenBank/DDBJ whole genome shotgun (WGS) entry which is preliminary data.</text>
</comment>
<evidence type="ECO:0000313" key="3">
    <source>
        <dbReference type="EMBL" id="THJ74860.1"/>
    </source>
</evidence>
<keyword evidence="2" id="KW-0472">Membrane</keyword>
<reference evidence="3 4" key="1">
    <citation type="submission" date="2019-04" db="EMBL/GenBank/DDBJ databases">
        <title>Draft genome sequences for three unisolated Alnus-infective Frankia Sp+ strains, AgTrS, AiOr and AvVan, the first sequenced Frankia strains able to sporulate in-planta.</title>
        <authorList>
            <person name="Bethencourt L."/>
            <person name="Vautrin F."/>
            <person name="Taib N."/>
            <person name="Dubost A."/>
            <person name="Castro-Garcia L."/>
            <person name="Imbaud O."/>
            <person name="Abrouk D."/>
            <person name="Fournier P."/>
            <person name="Briolay J."/>
            <person name="Nguyen A."/>
            <person name="Normand P."/>
            <person name="Fernandez M.P."/>
            <person name="Brochier-Armanet C."/>
            <person name="Herrera-Belaroussi A."/>
        </authorList>
    </citation>
    <scope>NUCLEOTIDE SEQUENCE [LARGE SCALE GENOMIC DNA]</scope>
    <source>
        <strain evidence="3 4">AvVan</strain>
    </source>
</reference>
<dbReference type="EMBL" id="SSXH01000162">
    <property type="protein sequence ID" value="THJ74860.1"/>
    <property type="molecule type" value="Genomic_DNA"/>
</dbReference>
<gene>
    <name evidence="3" type="ORF">E7Y31_08890</name>
</gene>
<proteinExistence type="predicted"/>
<protein>
    <submittedName>
        <fullName evidence="3">ABC transporter permease</fullName>
    </submittedName>
</protein>
<feature type="transmembrane region" description="Helical" evidence="2">
    <location>
        <begin position="205"/>
        <end position="227"/>
    </location>
</feature>
<evidence type="ECO:0000313" key="4">
    <source>
        <dbReference type="Proteomes" id="UP000305282"/>
    </source>
</evidence>
<evidence type="ECO:0000256" key="2">
    <source>
        <dbReference type="SAM" id="Phobius"/>
    </source>
</evidence>
<dbReference type="AlphaFoldDB" id="A0A4S5ES27"/>
<organism evidence="3 4">
    <name type="scientific">Candidatus Frankia alpina</name>
    <dbReference type="NCBI Taxonomy" id="2699483"/>
    <lineage>
        <taxon>Bacteria</taxon>
        <taxon>Bacillati</taxon>
        <taxon>Actinomycetota</taxon>
        <taxon>Actinomycetes</taxon>
        <taxon>Frankiales</taxon>
        <taxon>Frankiaceae</taxon>
        <taxon>Frankia</taxon>
    </lineage>
</organism>
<feature type="transmembrane region" description="Helical" evidence="2">
    <location>
        <begin position="33"/>
        <end position="57"/>
    </location>
</feature>
<dbReference type="Proteomes" id="UP000305282">
    <property type="component" value="Unassembled WGS sequence"/>
</dbReference>
<dbReference type="OrthoDB" id="3288304at2"/>
<name>A0A4S5ES27_9ACTN</name>
<feature type="transmembrane region" description="Helical" evidence="2">
    <location>
        <begin position="173"/>
        <end position="193"/>
    </location>
</feature>
<keyword evidence="2" id="KW-0812">Transmembrane</keyword>
<accession>A0A4S5ES27</accession>
<keyword evidence="2" id="KW-1133">Transmembrane helix</keyword>
<sequence length="439" mass="45543">MTSETPASSGAPSTGLGPWMRFRRQYSRLSPPVQMIGLQLWLPLVFVIAFCLCYINAFHQPSPKDIKVAVVGTGPAAVTLADRLEGTSNGMLSASVASSVDAARGDVRDGDLAAAFTPGAANQPARLLVASGAQFQLAEVVQQTFAPVAAAEGTTLAVDDLAPLPKHDSYGTSGFYIALVWTIAGYMVGMFIGMMGQTLKHRVRLGLIVGSGFVLSLLGTLFAGPVVGAVHGHFLSLWLLGWLTTISVGLVVNGLSYYIGRFVTGAALILFVFLNIPASGGAFPAAFVPEPFKWLHPYVFGTGVLDVLRGIVYDVGPGIGSGATIIGVYAAIGLVLTVVGKPFFDRRNRLRAERGKPVSMMLAAQGAAMAARQAEQAEAAAGTRPHHVTTSEGPGWDDDSHGNGNGSRGNGLRDNEFAAEEVESDAAAVSGAAAGSGSA</sequence>
<feature type="region of interest" description="Disordered" evidence="1">
    <location>
        <begin position="373"/>
        <end position="439"/>
    </location>
</feature>
<feature type="compositionally biased region" description="Low complexity" evidence="1">
    <location>
        <begin position="425"/>
        <end position="439"/>
    </location>
</feature>
<feature type="transmembrane region" description="Helical" evidence="2">
    <location>
        <begin position="239"/>
        <end position="259"/>
    </location>
</feature>
<feature type="transmembrane region" description="Helical" evidence="2">
    <location>
        <begin position="323"/>
        <end position="344"/>
    </location>
</feature>
<feature type="compositionally biased region" description="Low complexity" evidence="1">
    <location>
        <begin position="373"/>
        <end position="382"/>
    </location>
</feature>
<dbReference type="RefSeq" id="WP_136447755.1">
    <property type="nucleotide sequence ID" value="NZ_SSXH01000162.1"/>
</dbReference>
<keyword evidence="4" id="KW-1185">Reference proteome</keyword>